<evidence type="ECO:0000313" key="2">
    <source>
        <dbReference type="Proteomes" id="UP000814140"/>
    </source>
</evidence>
<reference evidence="1" key="2">
    <citation type="journal article" date="2022" name="New Phytol.">
        <title>Evolutionary transition to the ectomycorrhizal habit in the genomes of a hyperdiverse lineage of mushroom-forming fungi.</title>
        <authorList>
            <person name="Looney B."/>
            <person name="Miyauchi S."/>
            <person name="Morin E."/>
            <person name="Drula E."/>
            <person name="Courty P.E."/>
            <person name="Kohler A."/>
            <person name="Kuo A."/>
            <person name="LaButti K."/>
            <person name="Pangilinan J."/>
            <person name="Lipzen A."/>
            <person name="Riley R."/>
            <person name="Andreopoulos W."/>
            <person name="He G."/>
            <person name="Johnson J."/>
            <person name="Nolan M."/>
            <person name="Tritt A."/>
            <person name="Barry K.W."/>
            <person name="Grigoriev I.V."/>
            <person name="Nagy L.G."/>
            <person name="Hibbett D."/>
            <person name="Henrissat B."/>
            <person name="Matheny P.B."/>
            <person name="Labbe J."/>
            <person name="Martin F.M."/>
        </authorList>
    </citation>
    <scope>NUCLEOTIDE SEQUENCE</scope>
    <source>
        <strain evidence="1">HHB10654</strain>
    </source>
</reference>
<evidence type="ECO:0000313" key="1">
    <source>
        <dbReference type="EMBL" id="KAI0058604.1"/>
    </source>
</evidence>
<gene>
    <name evidence="1" type="ORF">BV25DRAFT_1206965</name>
</gene>
<keyword evidence="2" id="KW-1185">Reference proteome</keyword>
<sequence>MRLPMPLVVPQGSSAPGPTQAYDQQRPYQYYPPQPQPPYQAQSYRDQQRQDTPGSSRIPSHYSPGYSSGSPGPSNEPRPSFPSTPPSNTNPFASAHSAFGRPTFGQPSLAAPLRTLVPVASASASSSLTSEQSPEAEKVSEGDPRRRPSGFILPKTRPGTEYVTTTEGGITKVRTDPNGGRVGWLERLGAGSGQPQGHGEERSPSGDEE</sequence>
<accession>A0ACB8SQF8</accession>
<proteinExistence type="predicted"/>
<reference evidence="1" key="1">
    <citation type="submission" date="2021-03" db="EMBL/GenBank/DDBJ databases">
        <authorList>
            <consortium name="DOE Joint Genome Institute"/>
            <person name="Ahrendt S."/>
            <person name="Looney B.P."/>
            <person name="Miyauchi S."/>
            <person name="Morin E."/>
            <person name="Drula E."/>
            <person name="Courty P.E."/>
            <person name="Chicoki N."/>
            <person name="Fauchery L."/>
            <person name="Kohler A."/>
            <person name="Kuo A."/>
            <person name="Labutti K."/>
            <person name="Pangilinan J."/>
            <person name="Lipzen A."/>
            <person name="Riley R."/>
            <person name="Andreopoulos W."/>
            <person name="He G."/>
            <person name="Johnson J."/>
            <person name="Barry K.W."/>
            <person name="Grigoriev I.V."/>
            <person name="Nagy L."/>
            <person name="Hibbett D."/>
            <person name="Henrissat B."/>
            <person name="Matheny P.B."/>
            <person name="Labbe J."/>
            <person name="Martin F."/>
        </authorList>
    </citation>
    <scope>NUCLEOTIDE SEQUENCE</scope>
    <source>
        <strain evidence="1">HHB10654</strain>
    </source>
</reference>
<dbReference type="EMBL" id="MU277233">
    <property type="protein sequence ID" value="KAI0058604.1"/>
    <property type="molecule type" value="Genomic_DNA"/>
</dbReference>
<dbReference type="Proteomes" id="UP000814140">
    <property type="component" value="Unassembled WGS sequence"/>
</dbReference>
<protein>
    <submittedName>
        <fullName evidence="1">Uncharacterized protein</fullName>
    </submittedName>
</protein>
<comment type="caution">
    <text evidence="1">The sequence shown here is derived from an EMBL/GenBank/DDBJ whole genome shotgun (WGS) entry which is preliminary data.</text>
</comment>
<name>A0ACB8SQF8_9AGAM</name>
<organism evidence="1 2">
    <name type="scientific">Artomyces pyxidatus</name>
    <dbReference type="NCBI Taxonomy" id="48021"/>
    <lineage>
        <taxon>Eukaryota</taxon>
        <taxon>Fungi</taxon>
        <taxon>Dikarya</taxon>
        <taxon>Basidiomycota</taxon>
        <taxon>Agaricomycotina</taxon>
        <taxon>Agaricomycetes</taxon>
        <taxon>Russulales</taxon>
        <taxon>Auriscalpiaceae</taxon>
        <taxon>Artomyces</taxon>
    </lineage>
</organism>